<dbReference type="SMART" id="SM01111">
    <property type="entry name" value="CVNH"/>
    <property type="match status" value="1"/>
</dbReference>
<accession>A0A8H4R8B3</accession>
<evidence type="ECO:0000259" key="1">
    <source>
        <dbReference type="SMART" id="SM01111"/>
    </source>
</evidence>
<organism evidence="2 3">
    <name type="scientific">Cudoniella acicularis</name>
    <dbReference type="NCBI Taxonomy" id="354080"/>
    <lineage>
        <taxon>Eukaryota</taxon>
        <taxon>Fungi</taxon>
        <taxon>Dikarya</taxon>
        <taxon>Ascomycota</taxon>
        <taxon>Pezizomycotina</taxon>
        <taxon>Leotiomycetes</taxon>
        <taxon>Helotiales</taxon>
        <taxon>Tricladiaceae</taxon>
        <taxon>Cudoniella</taxon>
    </lineage>
</organism>
<evidence type="ECO:0000313" key="2">
    <source>
        <dbReference type="EMBL" id="KAF4623991.1"/>
    </source>
</evidence>
<dbReference type="AlphaFoldDB" id="A0A8H4R8B3"/>
<feature type="domain" description="Cyanovirin-N" evidence="1">
    <location>
        <begin position="2"/>
        <end position="99"/>
    </location>
</feature>
<comment type="caution">
    <text evidence="2">The sequence shown here is derived from an EMBL/GenBank/DDBJ whole genome shotgun (WGS) entry which is preliminary data.</text>
</comment>
<name>A0A8H4R8B3_9HELO</name>
<dbReference type="InterPro" id="IPR011058">
    <property type="entry name" value="Cyanovirin-N"/>
</dbReference>
<dbReference type="Proteomes" id="UP000566819">
    <property type="component" value="Unassembled WGS sequence"/>
</dbReference>
<dbReference type="EMBL" id="JAAMPI010001808">
    <property type="protein sequence ID" value="KAF4623991.1"/>
    <property type="molecule type" value="Genomic_DNA"/>
</dbReference>
<dbReference type="InterPro" id="IPR036673">
    <property type="entry name" value="Cyanovirin-N_sf"/>
</dbReference>
<dbReference type="PANTHER" id="PTHR42076:SF1">
    <property type="entry name" value="CYANOVIRIN-N DOMAIN-CONTAINING PROTEIN"/>
    <property type="match status" value="1"/>
</dbReference>
<dbReference type="Pfam" id="PF08881">
    <property type="entry name" value="CVNH"/>
    <property type="match status" value="1"/>
</dbReference>
<dbReference type="PANTHER" id="PTHR42076">
    <property type="entry name" value="CYANOVIRIN-N HOMOLOG"/>
    <property type="match status" value="1"/>
</dbReference>
<dbReference type="OrthoDB" id="2441380at2759"/>
<sequence length="101" mass="10753">MASITTGANLRVENNATLIVNFNNADSQLDLNTILGNDNGRFSWGSGGFLGSAQNVSFSVEGAGVPVFRAQLKNANGDFVPADVNLDERIKYDGSNVVFQQ</sequence>
<protein>
    <recommendedName>
        <fullName evidence="1">Cyanovirin-N domain-containing protein</fullName>
    </recommendedName>
</protein>
<dbReference type="SUPFAM" id="SSF51322">
    <property type="entry name" value="Cyanovirin-N"/>
    <property type="match status" value="1"/>
</dbReference>
<keyword evidence="3" id="KW-1185">Reference proteome</keyword>
<gene>
    <name evidence="2" type="ORF">G7Y89_g14185</name>
</gene>
<dbReference type="Gene3D" id="2.30.60.10">
    <property type="entry name" value="Cyanovirin-N"/>
    <property type="match status" value="1"/>
</dbReference>
<evidence type="ECO:0000313" key="3">
    <source>
        <dbReference type="Proteomes" id="UP000566819"/>
    </source>
</evidence>
<reference evidence="2 3" key="1">
    <citation type="submission" date="2020-03" db="EMBL/GenBank/DDBJ databases">
        <title>Draft Genome Sequence of Cudoniella acicularis.</title>
        <authorList>
            <person name="Buettner E."/>
            <person name="Kellner H."/>
        </authorList>
    </citation>
    <scope>NUCLEOTIDE SEQUENCE [LARGE SCALE GENOMIC DNA]</scope>
    <source>
        <strain evidence="2 3">DSM 108380</strain>
    </source>
</reference>
<proteinExistence type="predicted"/>